<keyword evidence="4 13" id="KW-0378">Hydrolase</keyword>
<dbReference type="Pfam" id="PF00403">
    <property type="entry name" value="HMA"/>
    <property type="match status" value="2"/>
</dbReference>
<keyword evidence="9" id="KW-0539">Nucleus</keyword>
<dbReference type="InterPro" id="IPR036163">
    <property type="entry name" value="HMA_dom_sf"/>
</dbReference>
<evidence type="ECO:0000256" key="3">
    <source>
        <dbReference type="ARBA" id="ARBA00022729"/>
    </source>
</evidence>
<evidence type="ECO:0000256" key="1">
    <source>
        <dbReference type="ARBA" id="ARBA00004123"/>
    </source>
</evidence>
<dbReference type="GO" id="GO:0005634">
    <property type="term" value="C:nucleus"/>
    <property type="evidence" value="ECO:0007669"/>
    <property type="project" value="UniProtKB-SubCell"/>
</dbReference>
<dbReference type="CDD" id="cd08017">
    <property type="entry name" value="M20_IAA_Hyd"/>
    <property type="match status" value="1"/>
</dbReference>
<dbReference type="GO" id="GO:0006355">
    <property type="term" value="P:regulation of DNA-templated transcription"/>
    <property type="evidence" value="ECO:0007669"/>
    <property type="project" value="InterPro"/>
</dbReference>
<dbReference type="GO" id="GO:0046872">
    <property type="term" value="F:metal ion binding"/>
    <property type="evidence" value="ECO:0007669"/>
    <property type="project" value="InterPro"/>
</dbReference>
<sequence length="1289" mass="142322">MAVLSLNLNSLPLGFRFRPSDEELVDYYLRLKINGDDDGVKVIREIDVCKWEPWDLPDLSIIKNKDPEWFFFCPLDRKYPNGSRQNRATNAGYWKATGKDRKIKSGNNLIGMKKTLVFYTGRAPKGKRTNWVMHEYRATEEELDGTKPGQSSFVLSRLFKKQDESIESLNCDEAEATVPSPTMVQSSPEVTQSDQPLIDASPANTTSEVGVPGEFQSNNFGVCEGGGQSVGLGASEGDIPVLEEALNWFIDSPPEPLDYKIFSPLHVQVQSAMGSSSMFYPGNNELSASNTGLQFNNGANETDADTSDFLDSLLQQPVELSYGESSIQNISTIPHESLKSVVFVKDSGSYSSSGVDPAPLRIQQEFQGAVLLEGNVDQKPSSSLFSVSNAHQQQINPGLLQNEPHEQKSLVSISATDQFNNLNKGSSNTNQVGGSDIDWDGIRIRPRNPRRNKQCVTNLNMQGDASRRFLLQSKLQSHFSTKSGDLSSEEVESECIVTKEAKVTEMETTVCGGDTNGIDEQLKPSLVEVSESLIDTKNSCSILSKVSSMFSKASCARNSIWPNTMFRVAVFTVLFAVVATFDPQSYREQILSLSQQDKDWLITIRRQIHENPELRFEEYNTSALIRSELDKLGISYTYPVAKTGIVAQIGSGSPPVVALRADMDALPLQELVEWEHKSKVDGKMHGCGHDAHTAMLLGAAKLLNERKHKLKGTVRLLFQPAEEGGAGASHMIKEGALGDAEAIFGMHIDYTKPTGTIASLPGPVLAAVSFFQVKIEGKGGHAAGPHNAVDPLLAASFAILALQQLISRELDPLHSQVLSITYVRGGTALNVIPSYFEFGGTLRSLTTEGLLQLQQRLQEVVEGQAAVHRCRAYIDINVEGFPFYPATVNDEKLNLHVERVSGLIFGPENVKMGEKVMAGEDFAFYQEVIPGVMLSIGIRNENVGSFHSPHSPYFFLDEDVLPIGAALHTALAEIYLNEHQHSAAQEQAKAEAKPEEKKEENVEEKKEEKPAEEAKKEEPKPPSPFVLSVDLHCVGCAKKIERSIMKIRGVEGVVMDMAQNQVTIKGIVEPQAVCNKIMKKTRRRAKILSPLPENEGEPMPQVVASQVSGLTTVELDINMHCDACAEQLKKMILKMRGVQTAATDLSTSKVTVTGTMEANKLVDYVYKRTKKQAKIVPQPEPEPEPKPAKVEEKPAEEAKPAEEKKEEQKEEEKPAEEDKKEGGGDNPEKNEKKEDEGHKEVAENIDIINIDEEHMKRMMHYYDQPLYVIERIPPPQLFSDENPNACCIS</sequence>
<dbReference type="PROSITE" id="PS51005">
    <property type="entry name" value="NAC"/>
    <property type="match status" value="1"/>
</dbReference>
<dbReference type="PANTHER" id="PTHR11014">
    <property type="entry name" value="PEPTIDASE M20 FAMILY MEMBER"/>
    <property type="match status" value="1"/>
</dbReference>
<evidence type="ECO:0000256" key="7">
    <source>
        <dbReference type="ARBA" id="ARBA00023163"/>
    </source>
</evidence>
<feature type="domain" description="NAC" evidence="12">
    <location>
        <begin position="11"/>
        <end position="161"/>
    </location>
</feature>
<evidence type="ECO:0000256" key="6">
    <source>
        <dbReference type="ARBA" id="ARBA00023125"/>
    </source>
</evidence>
<dbReference type="GO" id="GO:0016787">
    <property type="term" value="F:hydrolase activity"/>
    <property type="evidence" value="ECO:0007669"/>
    <property type="project" value="UniProtKB-KW"/>
</dbReference>
<feature type="compositionally biased region" description="Basic and acidic residues" evidence="10">
    <location>
        <begin position="1183"/>
        <end position="1242"/>
    </location>
</feature>
<keyword evidence="7" id="KW-0804">Transcription</keyword>
<dbReference type="InterPro" id="IPR011650">
    <property type="entry name" value="Peptidase_M20_dimer"/>
</dbReference>
<reference evidence="13" key="1">
    <citation type="journal article" date="2023" name="Mol. Ecol. Resour.">
        <title>Chromosome-level genome assembly of a triploid poplar Populus alba 'Berolinensis'.</title>
        <authorList>
            <person name="Chen S."/>
            <person name="Yu Y."/>
            <person name="Wang X."/>
            <person name="Wang S."/>
            <person name="Zhang T."/>
            <person name="Zhou Y."/>
            <person name="He R."/>
            <person name="Meng N."/>
            <person name="Wang Y."/>
            <person name="Liu W."/>
            <person name="Liu Z."/>
            <person name="Liu J."/>
            <person name="Guo Q."/>
            <person name="Huang H."/>
            <person name="Sederoff R.R."/>
            <person name="Wang G."/>
            <person name="Qu G."/>
            <person name="Chen S."/>
        </authorList>
    </citation>
    <scope>NUCLEOTIDE SEQUENCE</scope>
    <source>
        <strain evidence="13">SC-2020</strain>
    </source>
</reference>
<dbReference type="InterPro" id="IPR044757">
    <property type="entry name" value="ILR1-like_Hyd"/>
</dbReference>
<dbReference type="Pfam" id="PF07687">
    <property type="entry name" value="M20_dimer"/>
    <property type="match status" value="1"/>
</dbReference>
<dbReference type="InterPro" id="IPR002933">
    <property type="entry name" value="Peptidase_M20"/>
</dbReference>
<keyword evidence="8" id="KW-0464">Manganese</keyword>
<dbReference type="CDD" id="cd00371">
    <property type="entry name" value="HMA"/>
    <property type="match status" value="2"/>
</dbReference>
<dbReference type="EMBL" id="JAQIZT010000015">
    <property type="protein sequence ID" value="KAJ6969533.1"/>
    <property type="molecule type" value="Genomic_DNA"/>
</dbReference>
<dbReference type="InterPro" id="IPR036264">
    <property type="entry name" value="Bact_exopeptidase_dim_dom"/>
</dbReference>
<feature type="domain" description="HMA" evidence="11">
    <location>
        <begin position="1022"/>
        <end position="1085"/>
    </location>
</feature>
<accession>A0AAD6PXG5</accession>
<dbReference type="SUPFAM" id="SSF101941">
    <property type="entry name" value="NAC domain"/>
    <property type="match status" value="1"/>
</dbReference>
<evidence type="ECO:0000256" key="2">
    <source>
        <dbReference type="ARBA" id="ARBA00006153"/>
    </source>
</evidence>
<evidence type="ECO:0000256" key="8">
    <source>
        <dbReference type="ARBA" id="ARBA00023211"/>
    </source>
</evidence>
<evidence type="ECO:0000256" key="9">
    <source>
        <dbReference type="ARBA" id="ARBA00023242"/>
    </source>
</evidence>
<dbReference type="SUPFAM" id="SSF55031">
    <property type="entry name" value="Bacterial exopeptidase dimerisation domain"/>
    <property type="match status" value="1"/>
</dbReference>
<evidence type="ECO:0000313" key="13">
    <source>
        <dbReference type="EMBL" id="KAJ6969533.1"/>
    </source>
</evidence>
<dbReference type="Gene3D" id="3.30.70.100">
    <property type="match status" value="2"/>
</dbReference>
<name>A0AAD6PXG5_9ROSI</name>
<dbReference type="GO" id="GO:0003677">
    <property type="term" value="F:DNA binding"/>
    <property type="evidence" value="ECO:0007669"/>
    <property type="project" value="UniProtKB-KW"/>
</dbReference>
<dbReference type="InterPro" id="IPR036093">
    <property type="entry name" value="NAC_dom_sf"/>
</dbReference>
<comment type="subcellular location">
    <subcellularLocation>
        <location evidence="1">Nucleus</location>
    </subcellularLocation>
</comment>
<dbReference type="PANTHER" id="PTHR11014:SF140">
    <property type="entry name" value="IAA-AMINO ACID HYDROLASE ILR1-LIKE 3"/>
    <property type="match status" value="1"/>
</dbReference>
<keyword evidence="3" id="KW-0732">Signal</keyword>
<feature type="region of interest" description="Disordered" evidence="10">
    <location>
        <begin position="982"/>
        <end position="1023"/>
    </location>
</feature>
<feature type="compositionally biased region" description="Basic and acidic residues" evidence="10">
    <location>
        <begin position="988"/>
        <end position="1020"/>
    </location>
</feature>
<evidence type="ECO:0000256" key="4">
    <source>
        <dbReference type="ARBA" id="ARBA00022801"/>
    </source>
</evidence>
<keyword evidence="5" id="KW-0805">Transcription regulation</keyword>
<evidence type="ECO:0000256" key="10">
    <source>
        <dbReference type="SAM" id="MobiDB-lite"/>
    </source>
</evidence>
<dbReference type="InterPro" id="IPR017439">
    <property type="entry name" value="Amidohydrolase"/>
</dbReference>
<dbReference type="Gene3D" id="2.170.150.80">
    <property type="entry name" value="NAC domain"/>
    <property type="match status" value="1"/>
</dbReference>
<dbReference type="Gene3D" id="3.40.630.10">
    <property type="entry name" value="Zn peptidases"/>
    <property type="match status" value="1"/>
</dbReference>
<comment type="caution">
    <text evidence="13">The sequence shown here is derived from an EMBL/GenBank/DDBJ whole genome shotgun (WGS) entry which is preliminary data.</text>
</comment>
<dbReference type="Pfam" id="PF02365">
    <property type="entry name" value="NAM"/>
    <property type="match status" value="1"/>
</dbReference>
<dbReference type="NCBIfam" id="TIGR01891">
    <property type="entry name" value="amidohydrolases"/>
    <property type="match status" value="1"/>
</dbReference>
<keyword evidence="6" id="KW-0238">DNA-binding</keyword>
<evidence type="ECO:0000256" key="5">
    <source>
        <dbReference type="ARBA" id="ARBA00023015"/>
    </source>
</evidence>
<feature type="region of interest" description="Disordered" evidence="10">
    <location>
        <begin position="1172"/>
        <end position="1244"/>
    </location>
</feature>
<evidence type="ECO:0000259" key="11">
    <source>
        <dbReference type="PROSITE" id="PS50846"/>
    </source>
</evidence>
<dbReference type="InterPro" id="IPR006121">
    <property type="entry name" value="HMA_dom"/>
</dbReference>
<feature type="domain" description="HMA" evidence="11">
    <location>
        <begin position="1110"/>
        <end position="1174"/>
    </location>
</feature>
<dbReference type="SUPFAM" id="SSF55008">
    <property type="entry name" value="HMA, heavy metal-associated domain"/>
    <property type="match status" value="2"/>
</dbReference>
<dbReference type="Pfam" id="PF01546">
    <property type="entry name" value="Peptidase_M20"/>
    <property type="match status" value="1"/>
</dbReference>
<organism evidence="13 14">
    <name type="scientific">Populus alba x Populus x berolinensis</name>
    <dbReference type="NCBI Taxonomy" id="444605"/>
    <lineage>
        <taxon>Eukaryota</taxon>
        <taxon>Viridiplantae</taxon>
        <taxon>Streptophyta</taxon>
        <taxon>Embryophyta</taxon>
        <taxon>Tracheophyta</taxon>
        <taxon>Spermatophyta</taxon>
        <taxon>Magnoliopsida</taxon>
        <taxon>eudicotyledons</taxon>
        <taxon>Gunneridae</taxon>
        <taxon>Pentapetalae</taxon>
        <taxon>rosids</taxon>
        <taxon>fabids</taxon>
        <taxon>Malpighiales</taxon>
        <taxon>Salicaceae</taxon>
        <taxon>Saliceae</taxon>
        <taxon>Populus</taxon>
    </lineage>
</organism>
<dbReference type="PROSITE" id="PS50846">
    <property type="entry name" value="HMA_2"/>
    <property type="match status" value="2"/>
</dbReference>
<dbReference type="GO" id="GO:0009850">
    <property type="term" value="P:auxin metabolic process"/>
    <property type="evidence" value="ECO:0007669"/>
    <property type="project" value="InterPro"/>
</dbReference>
<dbReference type="FunFam" id="3.30.70.360:FF:000001">
    <property type="entry name" value="N-acetyldiaminopimelate deacetylase"/>
    <property type="match status" value="1"/>
</dbReference>
<protein>
    <submittedName>
        <fullName evidence="13">IAA-amino acid hydrolase ILR1-like 3</fullName>
    </submittedName>
</protein>
<dbReference type="InterPro" id="IPR003441">
    <property type="entry name" value="NAC-dom"/>
</dbReference>
<dbReference type="SUPFAM" id="SSF53187">
    <property type="entry name" value="Zn-dependent exopeptidases"/>
    <property type="match status" value="1"/>
</dbReference>
<keyword evidence="14" id="KW-1185">Reference proteome</keyword>
<evidence type="ECO:0000313" key="14">
    <source>
        <dbReference type="Proteomes" id="UP001164929"/>
    </source>
</evidence>
<proteinExistence type="inferred from homology"/>
<dbReference type="FunFam" id="2.170.150.80:FF:000002">
    <property type="entry name" value="Nac domain-containing protein 86"/>
    <property type="match status" value="1"/>
</dbReference>
<evidence type="ECO:0000259" key="12">
    <source>
        <dbReference type="PROSITE" id="PS51005"/>
    </source>
</evidence>
<gene>
    <name evidence="13" type="ORF">NC653_034155</name>
</gene>
<dbReference type="Gene3D" id="3.30.70.360">
    <property type="match status" value="1"/>
</dbReference>
<comment type="similarity">
    <text evidence="2">Belongs to the peptidase M20 family.</text>
</comment>
<dbReference type="Proteomes" id="UP001164929">
    <property type="component" value="Chromosome 15"/>
</dbReference>